<dbReference type="PROSITE" id="PS50113">
    <property type="entry name" value="PAC"/>
    <property type="match status" value="1"/>
</dbReference>
<evidence type="ECO:0000256" key="3">
    <source>
        <dbReference type="ARBA" id="ARBA00022553"/>
    </source>
</evidence>
<dbReference type="STRING" id="86666.SAMN04490247_1607"/>
<dbReference type="SUPFAM" id="SSF55785">
    <property type="entry name" value="PYP-like sensor domain (PAS domain)"/>
    <property type="match status" value="1"/>
</dbReference>
<dbReference type="PANTHER" id="PTHR24421:SF10">
    <property type="entry name" value="NITRATE_NITRITE SENSOR PROTEIN NARQ"/>
    <property type="match status" value="1"/>
</dbReference>
<dbReference type="InterPro" id="IPR011712">
    <property type="entry name" value="Sig_transdc_His_kin_sub3_dim/P"/>
</dbReference>
<comment type="catalytic activity">
    <reaction evidence="1">
        <text>ATP + protein L-histidine = ADP + protein N-phospho-L-histidine.</text>
        <dbReference type="EC" id="2.7.13.3"/>
    </reaction>
</comment>
<sequence>MNRSTTSFTSKQEGLLLFDKHGTILFANEKAENMAGSLSSLHGVEDIFLDFTWEELVSCEKDVLIDKYISPVQGDAFPVLVVVYEKSDMYLVTITNIQERTKFAPDFYEPLKELLDIKYALDESSIVAVTDQRGRIQYVNRKFCEISKYQPEDLIGEDHRILNSGYHSRAFFKHLWKTIGTGHVWRGEICNRAKDGSIYWVETTIVPFLKEGGKPYQYLAIRNEITERKRFETELKEMTTRLLSVQEEEKRHLSRELHDGIGQDLYSLLIGVHRLQQEGDNPILEHMEEEVSNVIQKVRDMSWELRPSTLDELGLMPAIRSFLNRYRESYGLQSSLHTTLKTRLEPEVETAIYRIIQEAMTNARKYAGVDKVDVQVEEELDYIYVAVRDEGTGFDKRTSEKGVGTFSMEERARSAGGELTIYAKPGAGTAVTATFPKTP</sequence>
<evidence type="ECO:0000256" key="9">
    <source>
        <dbReference type="SAM" id="Coils"/>
    </source>
</evidence>
<dbReference type="CDD" id="cd16917">
    <property type="entry name" value="HATPase_UhpB-NarQ-NarX-like"/>
    <property type="match status" value="1"/>
</dbReference>
<feature type="coiled-coil region" evidence="9">
    <location>
        <begin position="221"/>
        <end position="248"/>
    </location>
</feature>
<proteinExistence type="predicted"/>
<keyword evidence="8" id="KW-0902">Two-component regulatory system</keyword>
<dbReference type="OrthoDB" id="9760839at2"/>
<keyword evidence="9" id="KW-0175">Coiled coil</keyword>
<dbReference type="PROSITE" id="PS50112">
    <property type="entry name" value="PAS"/>
    <property type="match status" value="1"/>
</dbReference>
<dbReference type="Gene3D" id="1.20.5.1930">
    <property type="match status" value="1"/>
</dbReference>
<dbReference type="InterPro" id="IPR000014">
    <property type="entry name" value="PAS"/>
</dbReference>
<dbReference type="GO" id="GO:0000155">
    <property type="term" value="F:phosphorelay sensor kinase activity"/>
    <property type="evidence" value="ECO:0007669"/>
    <property type="project" value="InterPro"/>
</dbReference>
<evidence type="ECO:0000256" key="1">
    <source>
        <dbReference type="ARBA" id="ARBA00000085"/>
    </source>
</evidence>
<dbReference type="SMART" id="SM00086">
    <property type="entry name" value="PAC"/>
    <property type="match status" value="1"/>
</dbReference>
<evidence type="ECO:0000256" key="7">
    <source>
        <dbReference type="ARBA" id="ARBA00022840"/>
    </source>
</evidence>
<evidence type="ECO:0000259" key="12">
    <source>
        <dbReference type="PROSITE" id="PS50113"/>
    </source>
</evidence>
<name>A0A1G8T155_9BACI</name>
<dbReference type="GO" id="GO:0046983">
    <property type="term" value="F:protein dimerization activity"/>
    <property type="evidence" value="ECO:0007669"/>
    <property type="project" value="InterPro"/>
</dbReference>
<evidence type="ECO:0000313" key="13">
    <source>
        <dbReference type="EMBL" id="SDJ34470.1"/>
    </source>
</evidence>
<dbReference type="Proteomes" id="UP000199225">
    <property type="component" value="Unassembled WGS sequence"/>
</dbReference>
<gene>
    <name evidence="13" type="ORF">SAMN04490247_1607</name>
</gene>
<feature type="domain" description="PAS" evidence="11">
    <location>
        <begin position="107"/>
        <end position="157"/>
    </location>
</feature>
<evidence type="ECO:0000259" key="10">
    <source>
        <dbReference type="PROSITE" id="PS50109"/>
    </source>
</evidence>
<dbReference type="Pfam" id="PF07730">
    <property type="entry name" value="HisKA_3"/>
    <property type="match status" value="1"/>
</dbReference>
<reference evidence="14" key="1">
    <citation type="submission" date="2016-10" db="EMBL/GenBank/DDBJ databases">
        <authorList>
            <person name="Varghese N."/>
            <person name="Submissions S."/>
        </authorList>
    </citation>
    <scope>NUCLEOTIDE SEQUENCE [LARGE SCALE GENOMIC DNA]</scope>
    <source>
        <strain evidence="14">DSM 4771</strain>
    </source>
</reference>
<dbReference type="AlphaFoldDB" id="A0A1G8T155"/>
<dbReference type="InterPro" id="IPR001610">
    <property type="entry name" value="PAC"/>
</dbReference>
<dbReference type="Pfam" id="PF13188">
    <property type="entry name" value="PAS_8"/>
    <property type="match status" value="1"/>
</dbReference>
<protein>
    <recommendedName>
        <fullName evidence="2">histidine kinase</fullName>
        <ecNumber evidence="2">2.7.13.3</ecNumber>
    </recommendedName>
</protein>
<dbReference type="InterPro" id="IPR035965">
    <property type="entry name" value="PAS-like_dom_sf"/>
</dbReference>
<dbReference type="InterPro" id="IPR000700">
    <property type="entry name" value="PAS-assoc_C"/>
</dbReference>
<dbReference type="Pfam" id="PF13426">
    <property type="entry name" value="PAS_9"/>
    <property type="match status" value="1"/>
</dbReference>
<feature type="domain" description="PAC" evidence="12">
    <location>
        <begin position="183"/>
        <end position="237"/>
    </location>
</feature>
<evidence type="ECO:0000256" key="2">
    <source>
        <dbReference type="ARBA" id="ARBA00012438"/>
    </source>
</evidence>
<dbReference type="GO" id="GO:0016020">
    <property type="term" value="C:membrane"/>
    <property type="evidence" value="ECO:0007669"/>
    <property type="project" value="InterPro"/>
</dbReference>
<dbReference type="InterPro" id="IPR036890">
    <property type="entry name" value="HATPase_C_sf"/>
</dbReference>
<dbReference type="InterPro" id="IPR050482">
    <property type="entry name" value="Sensor_HK_TwoCompSys"/>
</dbReference>
<keyword evidence="7" id="KW-0067">ATP-binding</keyword>
<keyword evidence="14" id="KW-1185">Reference proteome</keyword>
<dbReference type="EC" id="2.7.13.3" evidence="2"/>
<dbReference type="InterPro" id="IPR003594">
    <property type="entry name" value="HATPase_dom"/>
</dbReference>
<dbReference type="SUPFAM" id="SSF55874">
    <property type="entry name" value="ATPase domain of HSP90 chaperone/DNA topoisomerase II/histidine kinase"/>
    <property type="match status" value="1"/>
</dbReference>
<keyword evidence="3" id="KW-0597">Phosphoprotein</keyword>
<organism evidence="13 14">
    <name type="scientific">Salimicrobium halophilum</name>
    <dbReference type="NCBI Taxonomy" id="86666"/>
    <lineage>
        <taxon>Bacteria</taxon>
        <taxon>Bacillati</taxon>
        <taxon>Bacillota</taxon>
        <taxon>Bacilli</taxon>
        <taxon>Bacillales</taxon>
        <taxon>Bacillaceae</taxon>
        <taxon>Salimicrobium</taxon>
    </lineage>
</organism>
<dbReference type="SMART" id="SM00387">
    <property type="entry name" value="HATPase_c"/>
    <property type="match status" value="1"/>
</dbReference>
<dbReference type="Pfam" id="PF02518">
    <property type="entry name" value="HATPase_c"/>
    <property type="match status" value="1"/>
</dbReference>
<evidence type="ECO:0000256" key="8">
    <source>
        <dbReference type="ARBA" id="ARBA00023012"/>
    </source>
</evidence>
<dbReference type="Gene3D" id="3.30.450.20">
    <property type="entry name" value="PAS domain"/>
    <property type="match status" value="1"/>
</dbReference>
<dbReference type="CDD" id="cd00130">
    <property type="entry name" value="PAS"/>
    <property type="match status" value="1"/>
</dbReference>
<feature type="domain" description="Histidine kinase" evidence="10">
    <location>
        <begin position="352"/>
        <end position="439"/>
    </location>
</feature>
<dbReference type="EMBL" id="FNEV01000004">
    <property type="protein sequence ID" value="SDJ34470.1"/>
    <property type="molecule type" value="Genomic_DNA"/>
</dbReference>
<evidence type="ECO:0000256" key="6">
    <source>
        <dbReference type="ARBA" id="ARBA00022777"/>
    </source>
</evidence>
<accession>A0A1G8T155</accession>
<dbReference type="Gene3D" id="3.30.565.10">
    <property type="entry name" value="Histidine kinase-like ATPase, C-terminal domain"/>
    <property type="match status" value="1"/>
</dbReference>
<evidence type="ECO:0000313" key="14">
    <source>
        <dbReference type="Proteomes" id="UP000199225"/>
    </source>
</evidence>
<dbReference type="NCBIfam" id="TIGR00229">
    <property type="entry name" value="sensory_box"/>
    <property type="match status" value="1"/>
</dbReference>
<dbReference type="PROSITE" id="PS50109">
    <property type="entry name" value="HIS_KIN"/>
    <property type="match status" value="1"/>
</dbReference>
<evidence type="ECO:0000256" key="4">
    <source>
        <dbReference type="ARBA" id="ARBA00022679"/>
    </source>
</evidence>
<keyword evidence="4" id="KW-0808">Transferase</keyword>
<dbReference type="PANTHER" id="PTHR24421">
    <property type="entry name" value="NITRATE/NITRITE SENSOR PROTEIN NARX-RELATED"/>
    <property type="match status" value="1"/>
</dbReference>
<dbReference type="GO" id="GO:0005524">
    <property type="term" value="F:ATP binding"/>
    <property type="evidence" value="ECO:0007669"/>
    <property type="project" value="UniProtKB-KW"/>
</dbReference>
<keyword evidence="6" id="KW-0418">Kinase</keyword>
<keyword evidence="5" id="KW-0547">Nucleotide-binding</keyword>
<evidence type="ECO:0000259" key="11">
    <source>
        <dbReference type="PROSITE" id="PS50112"/>
    </source>
</evidence>
<dbReference type="InterPro" id="IPR005467">
    <property type="entry name" value="His_kinase_dom"/>
</dbReference>
<evidence type="ECO:0000256" key="5">
    <source>
        <dbReference type="ARBA" id="ARBA00022741"/>
    </source>
</evidence>
<dbReference type="RefSeq" id="WP_143004710.1">
    <property type="nucleotide sequence ID" value="NZ_FNEV01000004.1"/>
</dbReference>